<proteinExistence type="predicted"/>
<dbReference type="Proteomes" id="UP001164965">
    <property type="component" value="Chromosome"/>
</dbReference>
<name>A0ABY6P1E2_9NOCA</name>
<accession>A0ABY6P1E2</accession>
<feature type="transmembrane region" description="Helical" evidence="1">
    <location>
        <begin position="138"/>
        <end position="159"/>
    </location>
</feature>
<gene>
    <name evidence="2" type="ORF">RHODO2019_03065</name>
</gene>
<protein>
    <submittedName>
        <fullName evidence="2">Uncharacterized protein</fullName>
    </submittedName>
</protein>
<dbReference type="RefSeq" id="WP_265383575.1">
    <property type="nucleotide sequence ID" value="NZ_CP110615.1"/>
</dbReference>
<feature type="transmembrane region" description="Helical" evidence="1">
    <location>
        <begin position="12"/>
        <end position="32"/>
    </location>
</feature>
<dbReference type="EMBL" id="CP110615">
    <property type="protein sequence ID" value="UZJ25470.1"/>
    <property type="molecule type" value="Genomic_DNA"/>
</dbReference>
<sequence length="178" mass="18539">MDILKGIRPLDYVLAVVMVALAALLGFAEVNAGADAGLAHRLDSQSALMIPVFVLAALPILWRRRNILVAIGVSFVVVAASLPMFGWVTRCGFALPLSIAMAYAVARFAGSRHDQLIGLVGILALQVVTLVEDASTGGLGALALSVPIAAVFYGIGFLVESRAQGVPKPTLSAEHVHA</sequence>
<keyword evidence="1" id="KW-1133">Transmembrane helix</keyword>
<keyword evidence="1" id="KW-0472">Membrane</keyword>
<reference evidence="2" key="1">
    <citation type="submission" date="2022-10" db="EMBL/GenBank/DDBJ databases">
        <title>Rhodococcus sp.75.</title>
        <authorList>
            <person name="Sun M."/>
        </authorList>
    </citation>
    <scope>NUCLEOTIDE SEQUENCE</scope>
    <source>
        <strain evidence="2">75</strain>
    </source>
</reference>
<evidence type="ECO:0000313" key="3">
    <source>
        <dbReference type="Proteomes" id="UP001164965"/>
    </source>
</evidence>
<feature type="transmembrane region" description="Helical" evidence="1">
    <location>
        <begin position="67"/>
        <end position="87"/>
    </location>
</feature>
<evidence type="ECO:0000313" key="2">
    <source>
        <dbReference type="EMBL" id="UZJ25470.1"/>
    </source>
</evidence>
<organism evidence="2 3">
    <name type="scientific">Rhodococcus antarcticus</name>
    <dbReference type="NCBI Taxonomy" id="2987751"/>
    <lineage>
        <taxon>Bacteria</taxon>
        <taxon>Bacillati</taxon>
        <taxon>Actinomycetota</taxon>
        <taxon>Actinomycetes</taxon>
        <taxon>Mycobacteriales</taxon>
        <taxon>Nocardiaceae</taxon>
        <taxon>Rhodococcus</taxon>
    </lineage>
</organism>
<evidence type="ECO:0000256" key="1">
    <source>
        <dbReference type="SAM" id="Phobius"/>
    </source>
</evidence>
<keyword evidence="3" id="KW-1185">Reference proteome</keyword>
<keyword evidence="1" id="KW-0812">Transmembrane</keyword>
<feature type="transmembrane region" description="Helical" evidence="1">
    <location>
        <begin position="44"/>
        <end position="62"/>
    </location>
</feature>